<name>A0A8X6XQY8_9ARAC</name>
<dbReference type="Proteomes" id="UP000886998">
    <property type="component" value="Unassembled WGS sequence"/>
</dbReference>
<sequence>MAEWLWHRTSASFAECGHHFKWRFSYSRIAGAEQLTFFVNTNLRGRMKIDQDVYRHTHHSHNTTGN</sequence>
<organism evidence="1 2">
    <name type="scientific">Trichonephila inaurata madagascariensis</name>
    <dbReference type="NCBI Taxonomy" id="2747483"/>
    <lineage>
        <taxon>Eukaryota</taxon>
        <taxon>Metazoa</taxon>
        <taxon>Ecdysozoa</taxon>
        <taxon>Arthropoda</taxon>
        <taxon>Chelicerata</taxon>
        <taxon>Arachnida</taxon>
        <taxon>Araneae</taxon>
        <taxon>Araneomorphae</taxon>
        <taxon>Entelegynae</taxon>
        <taxon>Araneoidea</taxon>
        <taxon>Nephilidae</taxon>
        <taxon>Trichonephila</taxon>
        <taxon>Trichonephila inaurata</taxon>
    </lineage>
</organism>
<dbReference type="AlphaFoldDB" id="A0A8X6XQY8"/>
<keyword evidence="2" id="KW-1185">Reference proteome</keyword>
<protein>
    <submittedName>
        <fullName evidence="1">Uncharacterized protein</fullName>
    </submittedName>
</protein>
<reference evidence="1" key="1">
    <citation type="submission" date="2020-08" db="EMBL/GenBank/DDBJ databases">
        <title>Multicomponent nature underlies the extraordinary mechanical properties of spider dragline silk.</title>
        <authorList>
            <person name="Kono N."/>
            <person name="Nakamura H."/>
            <person name="Mori M."/>
            <person name="Yoshida Y."/>
            <person name="Ohtoshi R."/>
            <person name="Malay A.D."/>
            <person name="Moran D.A.P."/>
            <person name="Tomita M."/>
            <person name="Numata K."/>
            <person name="Arakawa K."/>
        </authorList>
    </citation>
    <scope>NUCLEOTIDE SEQUENCE</scope>
</reference>
<evidence type="ECO:0000313" key="2">
    <source>
        <dbReference type="Proteomes" id="UP000886998"/>
    </source>
</evidence>
<proteinExistence type="predicted"/>
<comment type="caution">
    <text evidence="1">The sequence shown here is derived from an EMBL/GenBank/DDBJ whole genome shotgun (WGS) entry which is preliminary data.</text>
</comment>
<evidence type="ECO:0000313" key="1">
    <source>
        <dbReference type="EMBL" id="GFY57879.1"/>
    </source>
</evidence>
<dbReference type="EMBL" id="BMAV01011787">
    <property type="protein sequence ID" value="GFY57879.1"/>
    <property type="molecule type" value="Genomic_DNA"/>
</dbReference>
<accession>A0A8X6XQY8</accession>
<gene>
    <name evidence="1" type="ORF">TNIN_391341</name>
</gene>